<evidence type="ECO:0000313" key="3">
    <source>
        <dbReference type="EMBL" id="AJD49550.1"/>
    </source>
</evidence>
<proteinExistence type="predicted"/>
<dbReference type="STRING" id="391936.S7S_15690"/>
<sequence length="147" mass="16885">MFRSALLTASLLCLTLTGQADRTSVRPEDYLPPRPQLSEYQDENAFVADMLAWQRARAGVIERIERGELPPPAPSHRQDNDWHHVTGPEDIDQAVNNARGYQQPRYREKRRFNRTTHLSFPLPPLPVEQMADEGVDLTPERTPDQSR</sequence>
<name>A0A0B4XS08_9GAMM</name>
<evidence type="ECO:0000256" key="2">
    <source>
        <dbReference type="SAM" id="SignalP"/>
    </source>
</evidence>
<dbReference type="OrthoDB" id="6077514at2"/>
<dbReference type="RefSeq" id="WP_008733422.1">
    <property type="nucleotide sequence ID" value="NZ_CP004387.1"/>
</dbReference>
<reference evidence="3 4" key="1">
    <citation type="journal article" date="2012" name="J. Bacteriol.">
        <title>Genome sequence of an alkane-degrading bacterium, Alcanivorax pacificus type strain W11-5, isolated from deep sea sediment.</title>
        <authorList>
            <person name="Lai Q."/>
            <person name="Shao Z."/>
        </authorList>
    </citation>
    <scope>NUCLEOTIDE SEQUENCE [LARGE SCALE GENOMIC DNA]</scope>
    <source>
        <strain evidence="3 4">W11-5</strain>
    </source>
</reference>
<dbReference type="AlphaFoldDB" id="A0A0B4XS08"/>
<evidence type="ECO:0000256" key="1">
    <source>
        <dbReference type="SAM" id="MobiDB-lite"/>
    </source>
</evidence>
<feature type="chain" id="PRO_5002099088" description="Secreted protein" evidence="2">
    <location>
        <begin position="21"/>
        <end position="147"/>
    </location>
</feature>
<keyword evidence="2" id="KW-0732">Signal</keyword>
<accession>A0A0B4XS08</accession>
<feature type="region of interest" description="Disordered" evidence="1">
    <location>
        <begin position="66"/>
        <end position="147"/>
    </location>
</feature>
<gene>
    <name evidence="3" type="ORF">S7S_15690</name>
</gene>
<dbReference type="HOGENOM" id="CLU_1764120_0_0_6"/>
<dbReference type="Proteomes" id="UP000006764">
    <property type="component" value="Chromosome"/>
</dbReference>
<protein>
    <recommendedName>
        <fullName evidence="5">Secreted protein</fullName>
    </recommendedName>
</protein>
<keyword evidence="4" id="KW-1185">Reference proteome</keyword>
<evidence type="ECO:0000313" key="4">
    <source>
        <dbReference type="Proteomes" id="UP000006764"/>
    </source>
</evidence>
<feature type="signal peptide" evidence="2">
    <location>
        <begin position="1"/>
        <end position="20"/>
    </location>
</feature>
<dbReference type="EMBL" id="CP004387">
    <property type="protein sequence ID" value="AJD49550.1"/>
    <property type="molecule type" value="Genomic_DNA"/>
</dbReference>
<dbReference type="KEGG" id="apac:S7S_15690"/>
<organism evidence="3 4">
    <name type="scientific">Isoalcanivorax pacificus W11-5</name>
    <dbReference type="NCBI Taxonomy" id="391936"/>
    <lineage>
        <taxon>Bacteria</taxon>
        <taxon>Pseudomonadati</taxon>
        <taxon>Pseudomonadota</taxon>
        <taxon>Gammaproteobacteria</taxon>
        <taxon>Oceanospirillales</taxon>
        <taxon>Alcanivoracaceae</taxon>
        <taxon>Isoalcanivorax</taxon>
    </lineage>
</organism>
<evidence type="ECO:0008006" key="5">
    <source>
        <dbReference type="Google" id="ProtNLM"/>
    </source>
</evidence>
<feature type="compositionally biased region" description="Basic and acidic residues" evidence="1">
    <location>
        <begin position="76"/>
        <end position="87"/>
    </location>
</feature>
<feature type="compositionally biased region" description="Basic and acidic residues" evidence="1">
    <location>
        <begin position="138"/>
        <end position="147"/>
    </location>
</feature>